<feature type="domain" description="Rab-GAP TBC" evidence="3">
    <location>
        <begin position="582"/>
        <end position="791"/>
    </location>
</feature>
<evidence type="ECO:0000313" key="4">
    <source>
        <dbReference type="EMBL" id="EEN51394.1"/>
    </source>
</evidence>
<dbReference type="InterPro" id="IPR035969">
    <property type="entry name" value="Rab-GAP_TBC_sf"/>
</dbReference>
<feature type="compositionally biased region" description="Low complexity" evidence="2">
    <location>
        <begin position="368"/>
        <end position="385"/>
    </location>
</feature>
<keyword evidence="1" id="KW-0343">GTPase activation</keyword>
<accession>C3Z7N9</accession>
<evidence type="ECO:0000259" key="3">
    <source>
        <dbReference type="PROSITE" id="PS50086"/>
    </source>
</evidence>
<evidence type="ECO:0000256" key="1">
    <source>
        <dbReference type="ARBA" id="ARBA00022468"/>
    </source>
</evidence>
<feature type="region of interest" description="Disordered" evidence="2">
    <location>
        <begin position="133"/>
        <end position="169"/>
    </location>
</feature>
<dbReference type="SUPFAM" id="SSF47923">
    <property type="entry name" value="Ypt/Rab-GAP domain of gyp1p"/>
    <property type="match status" value="2"/>
</dbReference>
<feature type="compositionally biased region" description="Polar residues" evidence="2">
    <location>
        <begin position="296"/>
        <end position="313"/>
    </location>
</feature>
<evidence type="ECO:0000256" key="2">
    <source>
        <dbReference type="SAM" id="MobiDB-lite"/>
    </source>
</evidence>
<proteinExistence type="predicted"/>
<dbReference type="Gene3D" id="1.10.472.80">
    <property type="entry name" value="Ypt/Rab-GAP domain of gyp1p, domain 3"/>
    <property type="match status" value="1"/>
</dbReference>
<dbReference type="Gene3D" id="2.30.29.230">
    <property type="match status" value="1"/>
</dbReference>
<dbReference type="FunFam" id="1.10.8.270:FF:000017">
    <property type="entry name" value="TBC1 domain family member 16"/>
    <property type="match status" value="1"/>
</dbReference>
<gene>
    <name evidence="4" type="ORF">BRAFLDRAFT_119006</name>
</gene>
<dbReference type="eggNOG" id="KOG2224">
    <property type="taxonomic scope" value="Eukaryota"/>
</dbReference>
<dbReference type="Pfam" id="PF00566">
    <property type="entry name" value="RabGAP-TBC"/>
    <property type="match status" value="1"/>
</dbReference>
<reference evidence="4" key="1">
    <citation type="journal article" date="2008" name="Nature">
        <title>The amphioxus genome and the evolution of the chordate karyotype.</title>
        <authorList>
            <consortium name="US DOE Joint Genome Institute (JGI-PGF)"/>
            <person name="Putnam N.H."/>
            <person name="Butts T."/>
            <person name="Ferrier D.E.K."/>
            <person name="Furlong R.F."/>
            <person name="Hellsten U."/>
            <person name="Kawashima T."/>
            <person name="Robinson-Rechavi M."/>
            <person name="Shoguchi E."/>
            <person name="Terry A."/>
            <person name="Yu J.-K."/>
            <person name="Benito-Gutierrez E.L."/>
            <person name="Dubchak I."/>
            <person name="Garcia-Fernandez J."/>
            <person name="Gibson-Brown J.J."/>
            <person name="Grigoriev I.V."/>
            <person name="Horton A.C."/>
            <person name="de Jong P.J."/>
            <person name="Jurka J."/>
            <person name="Kapitonov V.V."/>
            <person name="Kohara Y."/>
            <person name="Kuroki Y."/>
            <person name="Lindquist E."/>
            <person name="Lucas S."/>
            <person name="Osoegawa K."/>
            <person name="Pennacchio L.A."/>
            <person name="Salamov A.A."/>
            <person name="Satou Y."/>
            <person name="Sauka-Spengler T."/>
            <person name="Schmutz J."/>
            <person name="Shin-I T."/>
            <person name="Toyoda A."/>
            <person name="Bronner-Fraser M."/>
            <person name="Fujiyama A."/>
            <person name="Holland L.Z."/>
            <person name="Holland P.W.H."/>
            <person name="Satoh N."/>
            <person name="Rokhsar D.S."/>
        </authorList>
    </citation>
    <scope>NUCLEOTIDE SEQUENCE [LARGE SCALE GENOMIC DNA]</scope>
    <source>
        <strain evidence="4">S238N-H82</strain>
        <tissue evidence="4">Testes</tissue>
    </source>
</reference>
<organism>
    <name type="scientific">Branchiostoma floridae</name>
    <name type="common">Florida lancelet</name>
    <name type="synonym">Amphioxus</name>
    <dbReference type="NCBI Taxonomy" id="7739"/>
    <lineage>
        <taxon>Eukaryota</taxon>
        <taxon>Metazoa</taxon>
        <taxon>Chordata</taxon>
        <taxon>Cephalochordata</taxon>
        <taxon>Leptocardii</taxon>
        <taxon>Amphioxiformes</taxon>
        <taxon>Branchiostomatidae</taxon>
        <taxon>Branchiostoma</taxon>
    </lineage>
</organism>
<name>C3Z7N9_BRAFL</name>
<dbReference type="PANTHER" id="PTHR22957">
    <property type="entry name" value="TBC1 DOMAIN FAMILY MEMBER GTPASE-ACTIVATING PROTEIN"/>
    <property type="match status" value="1"/>
</dbReference>
<dbReference type="SMART" id="SM00164">
    <property type="entry name" value="TBC"/>
    <property type="match status" value="1"/>
</dbReference>
<dbReference type="AlphaFoldDB" id="C3Z7N9"/>
<dbReference type="STRING" id="7739.C3Z7N9"/>
<dbReference type="PANTHER" id="PTHR22957:SF547">
    <property type="entry name" value="TBC1 DOMAIN FAMILY MEMBER 16"/>
    <property type="match status" value="1"/>
</dbReference>
<feature type="compositionally biased region" description="Low complexity" evidence="2">
    <location>
        <begin position="142"/>
        <end position="154"/>
    </location>
</feature>
<feature type="compositionally biased region" description="Polar residues" evidence="2">
    <location>
        <begin position="212"/>
        <end position="221"/>
    </location>
</feature>
<feature type="compositionally biased region" description="Low complexity" evidence="2">
    <location>
        <begin position="89"/>
        <end position="100"/>
    </location>
</feature>
<dbReference type="GO" id="GO:0005096">
    <property type="term" value="F:GTPase activator activity"/>
    <property type="evidence" value="ECO:0007669"/>
    <property type="project" value="UniProtKB-KW"/>
</dbReference>
<dbReference type="EMBL" id="GG666591">
    <property type="protein sequence ID" value="EEN51394.1"/>
    <property type="molecule type" value="Genomic_DNA"/>
</dbReference>
<feature type="region of interest" description="Disordered" evidence="2">
    <location>
        <begin position="353"/>
        <end position="402"/>
    </location>
</feature>
<dbReference type="InParanoid" id="C3Z7N9"/>
<dbReference type="InterPro" id="IPR000195">
    <property type="entry name" value="Rab-GAP-TBC_dom"/>
</dbReference>
<sequence length="913" mass="101752">MPLGFLLKKATGILGQLGLANDPTRPPPLDGEIIYCKNNVCVHPPGPLNVNTIHHPGYLTIRAQDDEVLGSTLILTWIPNTTLQRKPNSAPSTPSTGSPPGDKPAPPPRKLSHDIPGSSDMVASHRLLEHADVDLEPGTKNSSSLSLDRSCSDSGYADDTVSKHSSAMSEQHQQFYEKILGQTVGLEPSVVSQSDTCAASGSRRLSHKSVDSAISSKNQSPVDADAKTTAGDISMSSDSESITTETQLALLIARNDYEQGLRDEQQIKGDSQAGSKGAKLLPWQLSKHVRQALQTDFDNSSVSSDDTSAGNSPWPSPKKKMPDYTVVHANKVILNKPLLLLYKELCDTDVDEELESPGNGHIHRRMSDSSSTSSTDTDTTQDGDSCPPSPTSSQHATSPTGAESIEIQNRLERSLSDSNPEGLVVTYNLTFPENSVSYVEAAGLKGPGTAREQLCGVFSADLGQMRSLRLFFNDGDGTCGQLVIASRESQYKILHFHHGGLDRLAEMFEEWRHCTQAKANKGLSDQFCRQFSINRPSVTAIECHPDEDVYGTITPEIWQSYFNDRGQVEDEESLKKAIFFGGLDPSVRKDAWPFLLHYFCFQFTSEGREEYCHRMSAEYQAIQDKRLSMSDEEKEHFWRTVQVTVDKDVVRTDRSNPYFKGDNNPHVEMMRKILLNYAYYNPSMGYTQGMSDLLAPVLVEVHDEADAFWCFVGLMQNTIFVSSPTDADMDKQLMYLRELLRVMQPNFYQHLVTLGDAMELLFCHRWILLCFKREFPEADALRMWEACWAHYQTDYFHLFICLAIIAVYGDDLVQQKLPSDEMLLHFSNLAMHMNGDVVLRKARGLLHQFRLLPRIPCTLHGLCKTCGPGMWDSGHVPTVECTGCHNEDGCPYGGVSPQQEKPLTNKIFPEKFF</sequence>
<dbReference type="FunFam" id="1.10.472.80:FF:000020">
    <property type="entry name" value="TBC1 domain family, member 16"/>
    <property type="match status" value="1"/>
</dbReference>
<feature type="compositionally biased region" description="Polar residues" evidence="2">
    <location>
        <begin position="391"/>
        <end position="401"/>
    </location>
</feature>
<feature type="region of interest" description="Disordered" evidence="2">
    <location>
        <begin position="296"/>
        <end position="321"/>
    </location>
</feature>
<feature type="region of interest" description="Disordered" evidence="2">
    <location>
        <begin position="195"/>
        <end position="239"/>
    </location>
</feature>
<protein>
    <recommendedName>
        <fullName evidence="3">Rab-GAP TBC domain-containing protein</fullName>
    </recommendedName>
</protein>
<dbReference type="Gene3D" id="1.10.8.270">
    <property type="entry name" value="putative rabgap domain of human tbc1 domain family member 14 like domains"/>
    <property type="match status" value="1"/>
</dbReference>
<feature type="region of interest" description="Disordered" evidence="2">
    <location>
        <begin position="83"/>
        <end position="119"/>
    </location>
</feature>
<dbReference type="PROSITE" id="PS50086">
    <property type="entry name" value="TBC_RABGAP"/>
    <property type="match status" value="1"/>
</dbReference>